<dbReference type="AlphaFoldDB" id="A0A6J0M6F3"/>
<evidence type="ECO:0000313" key="4">
    <source>
        <dbReference type="RefSeq" id="XP_018467674.1"/>
    </source>
</evidence>
<gene>
    <name evidence="4" type="primary">LOC108839404</name>
</gene>
<dbReference type="InterPro" id="IPR008978">
    <property type="entry name" value="HSP20-like_chaperone"/>
</dbReference>
<reference evidence="4" key="2">
    <citation type="submission" date="2025-08" db="UniProtKB">
        <authorList>
            <consortium name="RefSeq"/>
        </authorList>
    </citation>
    <scope>IDENTIFICATION</scope>
    <source>
        <tissue evidence="4">Leaf</tissue>
    </source>
</reference>
<dbReference type="InterPro" id="IPR002068">
    <property type="entry name" value="A-crystallin/Hsp20_dom"/>
</dbReference>
<dbReference type="PANTHER" id="PTHR46991:SF32">
    <property type="entry name" value="SHSP DOMAIN-CONTAINING PROTEIN"/>
    <property type="match status" value="1"/>
</dbReference>
<evidence type="ECO:0000256" key="1">
    <source>
        <dbReference type="PROSITE-ProRule" id="PRU00285"/>
    </source>
</evidence>
<dbReference type="PROSITE" id="PS01031">
    <property type="entry name" value="SHSP"/>
    <property type="match status" value="1"/>
</dbReference>
<evidence type="ECO:0000313" key="3">
    <source>
        <dbReference type="Proteomes" id="UP000504610"/>
    </source>
</evidence>
<dbReference type="KEGG" id="rsz:108839404"/>
<reference evidence="3" key="1">
    <citation type="journal article" date="2019" name="Database">
        <title>The radish genome database (RadishGD): an integrated information resource for radish genomics.</title>
        <authorList>
            <person name="Yu H.J."/>
            <person name="Baek S."/>
            <person name="Lee Y.J."/>
            <person name="Cho A."/>
            <person name="Mun J.H."/>
        </authorList>
    </citation>
    <scope>NUCLEOTIDE SEQUENCE [LARGE SCALE GENOMIC DNA]</scope>
    <source>
        <strain evidence="3">cv. WK10039</strain>
    </source>
</reference>
<dbReference type="SUPFAM" id="SSF49764">
    <property type="entry name" value="HSP20-like chaperones"/>
    <property type="match status" value="1"/>
</dbReference>
<name>A0A6J0M6F3_RAPSA</name>
<evidence type="ECO:0000259" key="2">
    <source>
        <dbReference type="PROSITE" id="PS01031"/>
    </source>
</evidence>
<sequence length="232" mass="25655">MSGAVPLSPHPEGYYESTNPFLVHGPSGFEEFKLLESSGTYVRMDFPGVPEECVRLSLDPAKKSLAVYADAPKVHRHDTAHRKYLSVIETVCRCCVFCGFTYHMSDGVLRLHLSKTNIVDPRRSPCIEFKYSAFGEDISGDDMDESYETKRLEDGSLYVRFDMPGVPKDNFAVSVTNGKVNVTGQAPVLSHDSGSRLYSADVVILSGPVDFPSHRVKTIIKNGVIRLLIPPV</sequence>
<dbReference type="OrthoDB" id="1024519at2759"/>
<keyword evidence="3" id="KW-1185">Reference proteome</keyword>
<keyword evidence="4" id="KW-0346">Stress response</keyword>
<dbReference type="GeneID" id="108839404"/>
<dbReference type="CDD" id="cd00298">
    <property type="entry name" value="ACD_sHsps_p23-like"/>
    <property type="match status" value="1"/>
</dbReference>
<organism evidence="3 4">
    <name type="scientific">Raphanus sativus</name>
    <name type="common">Radish</name>
    <name type="synonym">Raphanus raphanistrum var. sativus</name>
    <dbReference type="NCBI Taxonomy" id="3726"/>
    <lineage>
        <taxon>Eukaryota</taxon>
        <taxon>Viridiplantae</taxon>
        <taxon>Streptophyta</taxon>
        <taxon>Embryophyta</taxon>
        <taxon>Tracheophyta</taxon>
        <taxon>Spermatophyta</taxon>
        <taxon>Magnoliopsida</taxon>
        <taxon>eudicotyledons</taxon>
        <taxon>Gunneridae</taxon>
        <taxon>Pentapetalae</taxon>
        <taxon>rosids</taxon>
        <taxon>malvids</taxon>
        <taxon>Brassicales</taxon>
        <taxon>Brassicaceae</taxon>
        <taxon>Brassiceae</taxon>
        <taxon>Raphanus</taxon>
    </lineage>
</organism>
<accession>A0A6J0M6F3</accession>
<protein>
    <submittedName>
        <fullName evidence="4">57 kDa heat shock protein</fullName>
    </submittedName>
</protein>
<dbReference type="Proteomes" id="UP000504610">
    <property type="component" value="Chromosome 2"/>
</dbReference>
<feature type="domain" description="SHSP" evidence="2">
    <location>
        <begin position="138"/>
        <end position="232"/>
    </location>
</feature>
<dbReference type="PANTHER" id="PTHR46991">
    <property type="entry name" value="23.5 KDA HEAT SHOCK PROTEIN, MITOCHONDRIAL"/>
    <property type="match status" value="1"/>
</dbReference>
<dbReference type="RefSeq" id="XP_018467674.1">
    <property type="nucleotide sequence ID" value="XM_018612172.2"/>
</dbReference>
<proteinExistence type="inferred from homology"/>
<dbReference type="InterPro" id="IPR044656">
    <property type="entry name" value="HSP14.7/HSP23.5/HSP23.6-like"/>
</dbReference>
<comment type="similarity">
    <text evidence="1">Belongs to the small heat shock protein (HSP20) family.</text>
</comment>